<sequence>MQKNSVLGKIYDEIKKYEEFVSKNPDSPLLVRLASLYLEIGNVERAITLCNKAVQKYPDYSTAHLLMARCYIEMKAYSKALVELNKVIEILPDSQFVIDLIAKISSRQKKGEQLGKVTRKESAVSFEGELPEIEIPEEVEIEREEFKQQGKEIEEVEEVFDIPLVDETKPQDEVKVETQATYLDELIRRLEEGKSKQKVEDKFESESVKEIKEEEFSYEDISIVTPKLAEILANQGAYEEAIKVYKKLIEQRPYEKEKYEEEIRKLEEKIGK</sequence>
<dbReference type="AlphaFoldDB" id="A0A0P1MTP6"/>
<dbReference type="PANTHER" id="PTHR12558">
    <property type="entry name" value="CELL DIVISION CYCLE 16,23,27"/>
    <property type="match status" value="1"/>
</dbReference>
<dbReference type="Pfam" id="PF14559">
    <property type="entry name" value="TPR_19"/>
    <property type="match status" value="1"/>
</dbReference>
<dbReference type="SMART" id="SM00028">
    <property type="entry name" value="TPR"/>
    <property type="match status" value="3"/>
</dbReference>
<dbReference type="Gene3D" id="1.25.40.10">
    <property type="entry name" value="Tetratricopeptide repeat domain"/>
    <property type="match status" value="1"/>
</dbReference>
<dbReference type="GO" id="GO:0031145">
    <property type="term" value="P:anaphase-promoting complex-dependent catabolic process"/>
    <property type="evidence" value="ECO:0007669"/>
    <property type="project" value="TreeGrafter"/>
</dbReference>
<dbReference type="Proteomes" id="UP000199197">
    <property type="component" value="Unassembled WGS sequence"/>
</dbReference>
<dbReference type="PROSITE" id="PS50005">
    <property type="entry name" value="TPR"/>
    <property type="match status" value="3"/>
</dbReference>
<accession>A0A0P1MTP6</accession>
<evidence type="ECO:0000313" key="3">
    <source>
        <dbReference type="Proteomes" id="UP000199197"/>
    </source>
</evidence>
<organism evidence="2 3">
    <name type="scientific">Candidatus Chryseopegocella kryptomonas</name>
    <dbReference type="NCBI Taxonomy" id="1633643"/>
    <lineage>
        <taxon>Bacteria</taxon>
        <taxon>Pseudomonadati</taxon>
        <taxon>Candidatus Kryptoniota</taxon>
        <taxon>Candidatus Chryseopegocella</taxon>
    </lineage>
</organism>
<feature type="repeat" description="TPR" evidence="1">
    <location>
        <begin position="27"/>
        <end position="60"/>
    </location>
</feature>
<proteinExistence type="predicted"/>
<protein>
    <submittedName>
        <fullName evidence="2">Tetratricopeptide repeat-containing protein</fullName>
    </submittedName>
</protein>
<dbReference type="RefSeq" id="WP_092348455.1">
    <property type="nucleotide sequence ID" value="NZ_CZVW01000005.1"/>
</dbReference>
<dbReference type="PANTHER" id="PTHR12558:SF10">
    <property type="entry name" value="CELL DIVISION CYCLE PROTEIN 23 HOMOLOG"/>
    <property type="match status" value="1"/>
</dbReference>
<evidence type="ECO:0000256" key="1">
    <source>
        <dbReference type="PROSITE-ProRule" id="PRU00339"/>
    </source>
</evidence>
<feature type="repeat" description="TPR" evidence="1">
    <location>
        <begin position="61"/>
        <end position="94"/>
    </location>
</feature>
<dbReference type="EMBL" id="CZVW01000005">
    <property type="protein sequence ID" value="CUS99350.1"/>
    <property type="molecule type" value="Genomic_DNA"/>
</dbReference>
<keyword evidence="1" id="KW-0802">TPR repeat</keyword>
<dbReference type="SUPFAM" id="SSF48452">
    <property type="entry name" value="TPR-like"/>
    <property type="match status" value="1"/>
</dbReference>
<feature type="repeat" description="TPR" evidence="1">
    <location>
        <begin position="222"/>
        <end position="255"/>
    </location>
</feature>
<evidence type="ECO:0000313" key="2">
    <source>
        <dbReference type="EMBL" id="CUS99350.1"/>
    </source>
</evidence>
<dbReference type="GO" id="GO:0016567">
    <property type="term" value="P:protein ubiquitination"/>
    <property type="evidence" value="ECO:0007669"/>
    <property type="project" value="TreeGrafter"/>
</dbReference>
<keyword evidence="3" id="KW-1185">Reference proteome</keyword>
<name>A0A0P1MTP6_9BACT</name>
<dbReference type="Pfam" id="PF13176">
    <property type="entry name" value="TPR_7"/>
    <property type="match status" value="1"/>
</dbReference>
<dbReference type="InterPro" id="IPR011990">
    <property type="entry name" value="TPR-like_helical_dom_sf"/>
</dbReference>
<dbReference type="GO" id="GO:0051301">
    <property type="term" value="P:cell division"/>
    <property type="evidence" value="ECO:0007669"/>
    <property type="project" value="TreeGrafter"/>
</dbReference>
<dbReference type="InterPro" id="IPR019734">
    <property type="entry name" value="TPR_rpt"/>
</dbReference>
<gene>
    <name evidence="2" type="ORF">JGI23_00655</name>
</gene>
<dbReference type="OrthoDB" id="9791784at2"/>
<reference evidence="3" key="1">
    <citation type="submission" date="2015-11" db="EMBL/GenBank/DDBJ databases">
        <authorList>
            <person name="Varghese N."/>
        </authorList>
    </citation>
    <scope>NUCLEOTIDE SEQUENCE [LARGE SCALE GENOMIC DNA]</scope>
    <source>
        <strain evidence="3">JGI-23</strain>
    </source>
</reference>